<dbReference type="GO" id="GO:0016624">
    <property type="term" value="F:oxidoreductase activity, acting on the aldehyde or oxo group of donors, disulfide as acceptor"/>
    <property type="evidence" value="ECO:0007669"/>
    <property type="project" value="InterPro"/>
</dbReference>
<keyword evidence="2" id="KW-0831">Ubiquinone biosynthesis</keyword>
<evidence type="ECO:0000259" key="4">
    <source>
        <dbReference type="Pfam" id="PF00676"/>
    </source>
</evidence>
<dbReference type="HAMAP" id="MF_01813">
    <property type="entry name" value="MenG_UbiE_methyltr"/>
    <property type="match status" value="1"/>
</dbReference>
<feature type="domain" description="Dehydrogenase E1 component" evidence="4">
    <location>
        <begin position="67"/>
        <end position="361"/>
    </location>
</feature>
<keyword evidence="1" id="KW-0560">Oxidoreductase</keyword>
<accession>A0A7J6M5U4</accession>
<dbReference type="SUPFAM" id="SSF52518">
    <property type="entry name" value="Thiamin diphosphate-binding fold (THDP-binding)"/>
    <property type="match status" value="1"/>
</dbReference>
<dbReference type="PROSITE" id="PS51608">
    <property type="entry name" value="SAM_MT_UBIE"/>
    <property type="match status" value="1"/>
</dbReference>
<comment type="caution">
    <text evidence="5">The sequence shown here is derived from an EMBL/GenBank/DDBJ whole genome shotgun (WGS) entry which is preliminary data.</text>
</comment>
<dbReference type="InterPro" id="IPR050771">
    <property type="entry name" value="Alpha-ketoacid_DH_E1_comp"/>
</dbReference>
<dbReference type="EMBL" id="JABAHT010000063">
    <property type="protein sequence ID" value="KAF4666948.1"/>
    <property type="molecule type" value="Genomic_DNA"/>
</dbReference>
<dbReference type="InterPro" id="IPR029063">
    <property type="entry name" value="SAM-dependent_MTases_sf"/>
</dbReference>
<dbReference type="InterPro" id="IPR029061">
    <property type="entry name" value="THDP-binding"/>
</dbReference>
<dbReference type="EC" id="2.1.1.201" evidence="2"/>
<dbReference type="GO" id="GO:0008425">
    <property type="term" value="F:2-methoxy-6-polyprenyl-1,4-benzoquinol methyltransferase activity"/>
    <property type="evidence" value="ECO:0007669"/>
    <property type="project" value="UniProtKB-UniRule"/>
</dbReference>
<comment type="function">
    <text evidence="2">Methyltransferase required for the conversion of 2-polyprenyl-6-methoxy-1,4-benzoquinol (DDMQH2) to 2-polyprenyl-3-methyl-6-methoxy-1,4-benzoquinol (DMQH2).</text>
</comment>
<comment type="subunit">
    <text evidence="2">Component of a multi-subunit COQ enzyme complex.</text>
</comment>
<dbReference type="GO" id="GO:0031314">
    <property type="term" value="C:extrinsic component of mitochondrial inner membrane"/>
    <property type="evidence" value="ECO:0007669"/>
    <property type="project" value="UniProtKB-UniRule"/>
</dbReference>
<dbReference type="PANTHER" id="PTHR43380">
    <property type="entry name" value="2-OXOISOVALERATE DEHYDROGENASE SUBUNIT ALPHA, MITOCHONDRIAL"/>
    <property type="match status" value="1"/>
</dbReference>
<keyword evidence="2" id="KW-0949">S-adenosyl-L-methionine</keyword>
<feature type="binding site" evidence="2">
    <location>
        <position position="463"/>
    </location>
    <ligand>
        <name>S-adenosyl-L-methionine</name>
        <dbReference type="ChEBI" id="CHEBI:59789"/>
    </ligand>
</feature>
<dbReference type="InterPro" id="IPR001017">
    <property type="entry name" value="DH_E1"/>
</dbReference>
<dbReference type="GO" id="GO:0032259">
    <property type="term" value="P:methylation"/>
    <property type="evidence" value="ECO:0007669"/>
    <property type="project" value="UniProtKB-KW"/>
</dbReference>
<feature type="binding site" evidence="2">
    <location>
        <position position="483"/>
    </location>
    <ligand>
        <name>S-adenosyl-L-methionine</name>
        <dbReference type="ChEBI" id="CHEBI:59789"/>
    </ligand>
</feature>
<keyword evidence="2" id="KW-0808">Transferase</keyword>
<comment type="catalytic activity">
    <reaction evidence="2">
        <text>a 2-methoxy-6-(all-trans-polyprenyl)benzene-1,4-diol + S-adenosyl-L-methionine = a 5-methoxy-2-methyl-3-(all-trans-polyprenyl)benzene-1,4-diol + S-adenosyl-L-homocysteine + H(+)</text>
        <dbReference type="Rhea" id="RHEA:28286"/>
        <dbReference type="Rhea" id="RHEA-COMP:10858"/>
        <dbReference type="Rhea" id="RHEA-COMP:10859"/>
        <dbReference type="ChEBI" id="CHEBI:15378"/>
        <dbReference type="ChEBI" id="CHEBI:57856"/>
        <dbReference type="ChEBI" id="CHEBI:59789"/>
        <dbReference type="ChEBI" id="CHEBI:84166"/>
        <dbReference type="ChEBI" id="CHEBI:84167"/>
        <dbReference type="EC" id="2.1.1.201"/>
    </reaction>
</comment>
<keyword evidence="2" id="KW-0999">Mitochondrion inner membrane</keyword>
<evidence type="ECO:0000256" key="3">
    <source>
        <dbReference type="SAM" id="MobiDB-lite"/>
    </source>
</evidence>
<name>A0A7J6M5U4_PEROL</name>
<dbReference type="InterPro" id="IPR004033">
    <property type="entry name" value="UbiE/COQ5_MeTrFase"/>
</dbReference>
<evidence type="ECO:0000313" key="5">
    <source>
        <dbReference type="EMBL" id="KAF4666948.1"/>
    </source>
</evidence>
<keyword evidence="2" id="KW-0496">Mitochondrion</keyword>
<feature type="region of interest" description="Disordered" evidence="3">
    <location>
        <begin position="1014"/>
        <end position="1043"/>
    </location>
</feature>
<sequence length="1043" mass="114725">MTQTLGRVGEPLFAGTRTTEWSNDLKFVTHVEPFPVFRRLDENSVLMTPDGSLPFSNDEALHILDIMIRVNAYDQVLYDVQRQGRISFYMTNYGEEATQLGVAAGLKFQDMVWPQYRELGVFLYRGFTTQQVTDQCMSTMYDQGKGRQMPVHYCYPQGNIQAVSSPLGVNIPHASGAGYSFKLDGADRCAVTFFGDGAASEGDFATAINFASVMKSQAIFVCRNNGYAISTPVSEQYAGDGIAIRGVAYGLPSLRVDGNDVIAVYEATKQAREITLGGEGPVLLELMTYRRGHHSTSDDSSRYRADAEVKGWVSDGVDPISRFRNLLIKMDLITEDEFLNRGKKYRAEVLDCLKTSAKHKRAPIIDMFNDVYDDMPWHLREQYDDLKAHIDRNTTATAGQQQKVPDGNRQAFGSGKMFDRIAQYYDMGNRAMSLGLDQSWRKAMLESLHLKSDDKLLDLATGTGDVAIMAAHMANLTHVRGIDPSVGMISVGKEKIVSEHLDDRVSLEVGDAQNLTTVSDESIDKITMSFGIRNVPDRAKALREMSRVLVSSPDSRVGILEFTAPTGTILAPIAKYFVRYVVPILGGVVSGNMDEYRYLEKSIFEFPSPEEFTDLMNANGLKATEVKHFVSGVVQLYVAQKAVAKLGNREGSLQPAQHRYDDSAIEYCMACNPASEHHHRNDIDRPGGCYHRLTMQLQNVDNLLLLLQSLRAVAESLSKTVLAGCFFPAHACRGYDLKAFTFNHRLGRLQELPVQEFPAEFAIYASPLINALQVFRAPTMVRLLYDSTPLDAAAHTDDDTEDDGEDDDAVLKVVVKDQSLGNDAECQCVIHTVAINDAERLDADEVLETDDLPSAKCDVLATEVLAAIGQELTVSSYLGSKGEIAPGAASVEASVCIRQQPPCGGGGDSDGPALEIRATDWAADAEVEVRLPHRPGLVDSVAIANPTRDSISTRVPLSGLLSLLRSPCMKKRLRTSVWIHGRSHALSARWSIPQESGRSPSLLAVRVLAAAGIDGHSPDDHQSHRTPLGARLARGSNKRFRPR</sequence>
<dbReference type="CDD" id="cd02000">
    <property type="entry name" value="TPP_E1_PDC_ADC_BCADC"/>
    <property type="match status" value="1"/>
</dbReference>
<organism evidence="5 6">
    <name type="scientific">Perkinsus olseni</name>
    <name type="common">Perkinsus atlanticus</name>
    <dbReference type="NCBI Taxonomy" id="32597"/>
    <lineage>
        <taxon>Eukaryota</taxon>
        <taxon>Sar</taxon>
        <taxon>Alveolata</taxon>
        <taxon>Perkinsozoa</taxon>
        <taxon>Perkinsea</taxon>
        <taxon>Perkinsida</taxon>
        <taxon>Perkinsidae</taxon>
        <taxon>Perkinsus</taxon>
    </lineage>
</organism>
<dbReference type="AlphaFoldDB" id="A0A7J6M5U4"/>
<evidence type="ECO:0000256" key="2">
    <source>
        <dbReference type="HAMAP-Rule" id="MF_03191"/>
    </source>
</evidence>
<protein>
    <recommendedName>
        <fullName evidence="2">2-methoxy-6-polyprenyl-1,4-benzoquinol methylase, mitochondrial</fullName>
        <ecNumber evidence="2">2.1.1.201</ecNumber>
    </recommendedName>
    <alternativeName>
        <fullName evidence="2">Ubiquinone biosynthesis methyltransferase COQ5</fullName>
    </alternativeName>
</protein>
<dbReference type="NCBIfam" id="TIGR01934">
    <property type="entry name" value="MenG_MenH_UbiE"/>
    <property type="match status" value="1"/>
</dbReference>
<dbReference type="Gene3D" id="3.40.50.970">
    <property type="match status" value="1"/>
</dbReference>
<dbReference type="Pfam" id="PF00676">
    <property type="entry name" value="E1_dh"/>
    <property type="match status" value="1"/>
</dbReference>
<dbReference type="SUPFAM" id="SSF53335">
    <property type="entry name" value="S-adenosyl-L-methionine-dependent methyltransferases"/>
    <property type="match status" value="1"/>
</dbReference>
<dbReference type="PANTHER" id="PTHR43380:SF1">
    <property type="entry name" value="2-OXOISOVALERATE DEHYDROGENASE SUBUNIT ALPHA, MITOCHONDRIAL"/>
    <property type="match status" value="1"/>
</dbReference>
<dbReference type="FunFam" id="3.40.50.970:FF:000108">
    <property type="entry name" value="2-oxoisovalerate dehydrogenase subunit alpha"/>
    <property type="match status" value="1"/>
</dbReference>
<keyword evidence="2" id="KW-0489">Methyltransferase</keyword>
<comment type="pathway">
    <text evidence="2">Cofactor biosynthesis; ubiquinone biosynthesis.</text>
</comment>
<reference evidence="5 6" key="1">
    <citation type="submission" date="2020-04" db="EMBL/GenBank/DDBJ databases">
        <title>Perkinsus olseni comparative genomics.</title>
        <authorList>
            <person name="Bogema D.R."/>
        </authorList>
    </citation>
    <scope>NUCLEOTIDE SEQUENCE [LARGE SCALE GENOMIC DNA]</scope>
    <source>
        <strain evidence="5">ATCC PRA-179</strain>
    </source>
</reference>
<feature type="binding site" evidence="2">
    <location>
        <begin position="511"/>
        <end position="512"/>
    </location>
    <ligand>
        <name>S-adenosyl-L-methionine</name>
        <dbReference type="ChEBI" id="CHEBI:59789"/>
    </ligand>
</feature>
<evidence type="ECO:0000313" key="6">
    <source>
        <dbReference type="Proteomes" id="UP000570595"/>
    </source>
</evidence>
<dbReference type="OrthoDB" id="3845at2759"/>
<dbReference type="Gene3D" id="3.40.50.150">
    <property type="entry name" value="Vaccinia Virus protein VP39"/>
    <property type="match status" value="1"/>
</dbReference>
<dbReference type="GO" id="GO:0009083">
    <property type="term" value="P:branched-chain amino acid catabolic process"/>
    <property type="evidence" value="ECO:0007669"/>
    <property type="project" value="TreeGrafter"/>
</dbReference>
<dbReference type="Proteomes" id="UP000570595">
    <property type="component" value="Unassembled WGS sequence"/>
</dbReference>
<evidence type="ECO:0000256" key="1">
    <source>
        <dbReference type="ARBA" id="ARBA00023002"/>
    </source>
</evidence>
<dbReference type="CDD" id="cd02440">
    <property type="entry name" value="AdoMet_MTases"/>
    <property type="match status" value="1"/>
</dbReference>
<dbReference type="Pfam" id="PF01209">
    <property type="entry name" value="Ubie_methyltran"/>
    <property type="match status" value="1"/>
</dbReference>
<keyword evidence="2" id="KW-0472">Membrane</keyword>
<comment type="subcellular location">
    <subcellularLocation>
        <location evidence="2">Mitochondrion inner membrane</location>
        <topology evidence="2">Peripheral membrane protein</topology>
        <orientation evidence="2">Matrix side</orientation>
    </subcellularLocation>
</comment>
<feature type="binding site" evidence="2">
    <location>
        <position position="529"/>
    </location>
    <ligand>
        <name>S-adenosyl-L-methionine</name>
        <dbReference type="ChEBI" id="CHEBI:59789"/>
    </ligand>
</feature>
<comment type="similarity">
    <text evidence="2">Belongs to the class I-like SAM-binding methyltransferase superfamily. MenG/UbiE family.</text>
</comment>
<dbReference type="UniPathway" id="UPA00232"/>
<proteinExistence type="inferred from homology"/>
<gene>
    <name evidence="5" type="ORF">FOZ61_009036</name>
</gene>